<dbReference type="InterPro" id="IPR051359">
    <property type="entry name" value="CaCA_antiporter"/>
</dbReference>
<feature type="transmembrane region" description="Helical" evidence="12">
    <location>
        <begin position="600"/>
        <end position="620"/>
    </location>
</feature>
<sequence>MQVFKRVCGSTNTRSQAFLNGFAALVLLIFVYDHKNLLRSPFLGRTPSVFVHNWDLDRSFQDRIGLSELIHGRSVEEVGRNMSNDGKKNDGLLKDRDMILVDPNVCAEFYEHKGYQSRCDYLITHPECTSGGFLDYMKFFYCDCKKYSVLGYAVLAGWLVALFYLLGNTASDYFCCSLEKLSDLLKLSPTVAGVSLLPLGNGAPDVFAGIAAFVGAGTSEVGLNGVLGGAVFVVSIVAGVVSLCVAKKRIQIDRKCFIRDLCFFLFAVLSLALILIIGKVTIGGAIAFLSIYILYGFYVAINEILKEKDHNLRLDAISPLLPVPGGFVPPKSEDESVFSSLANANLLKVDLPHNFPRLPHWLWVSNVAIYSDYSANMEDSQRPLWGWSSEGTISNHSWFSCSTILWLLEQPLTIPRRLTIPIVDEERWSKGYAVASASLAPVLLAVLSSTQENMGALSGRIANFIGVTAGCILGILAFMCTKSDHPPRKFLFPWVFGGFFMSIVWFYIIANELITLLLSFGVIMGINPSILALTILAWGNSVGDLMANTTLAMNEQNGVQIAMSGCYAGPMFNLLVGMGIPLLLGAWFERPQSYIVPQNISVYYTMGFLVIALIFSLAVLPQSDMRPNRILGVGLITIYLVFLSFQVGTAMGAISLQGHT</sequence>
<evidence type="ECO:0000256" key="6">
    <source>
        <dbReference type="ARBA" id="ARBA00022958"/>
    </source>
</evidence>
<keyword evidence="10" id="KW-0406">Ion transport</keyword>
<keyword evidence="6" id="KW-0630">Potassium</keyword>
<evidence type="ECO:0000256" key="4">
    <source>
        <dbReference type="ARBA" id="ARBA00022538"/>
    </source>
</evidence>
<evidence type="ECO:0000256" key="12">
    <source>
        <dbReference type="SAM" id="Phobius"/>
    </source>
</evidence>
<keyword evidence="5 12" id="KW-0812">Transmembrane</keyword>
<keyword evidence="4" id="KW-0633">Potassium transport</keyword>
<dbReference type="Gene3D" id="1.20.1420.30">
    <property type="entry name" value="NCX, central ion-binding region"/>
    <property type="match status" value="2"/>
</dbReference>
<dbReference type="GO" id="GO:0006813">
    <property type="term" value="P:potassium ion transport"/>
    <property type="evidence" value="ECO:0007669"/>
    <property type="project" value="UniProtKB-KW"/>
</dbReference>
<proteinExistence type="inferred from homology"/>
<dbReference type="GO" id="GO:0015297">
    <property type="term" value="F:antiporter activity"/>
    <property type="evidence" value="ECO:0007669"/>
    <property type="project" value="UniProtKB-KW"/>
</dbReference>
<evidence type="ECO:0000259" key="13">
    <source>
        <dbReference type="Pfam" id="PF01699"/>
    </source>
</evidence>
<keyword evidence="10" id="KW-0739">Sodium transport</keyword>
<dbReference type="PANTHER" id="PTHR12266:SF0">
    <property type="entry name" value="MITOCHONDRIAL SODIUM_CALCIUM EXCHANGER PROTEIN"/>
    <property type="match status" value="1"/>
</dbReference>
<dbReference type="InterPro" id="IPR004837">
    <property type="entry name" value="NaCa_Exmemb"/>
</dbReference>
<organism evidence="14 15">
    <name type="scientific">Nepenthes gracilis</name>
    <name type="common">Slender pitcher plant</name>
    <dbReference type="NCBI Taxonomy" id="150966"/>
    <lineage>
        <taxon>Eukaryota</taxon>
        <taxon>Viridiplantae</taxon>
        <taxon>Streptophyta</taxon>
        <taxon>Embryophyta</taxon>
        <taxon>Tracheophyta</taxon>
        <taxon>Spermatophyta</taxon>
        <taxon>Magnoliopsida</taxon>
        <taxon>eudicotyledons</taxon>
        <taxon>Gunneridae</taxon>
        <taxon>Pentapetalae</taxon>
        <taxon>Caryophyllales</taxon>
        <taxon>Nepenthaceae</taxon>
        <taxon>Nepenthes</taxon>
    </lineage>
</organism>
<dbReference type="GO" id="GO:0008324">
    <property type="term" value="F:monoatomic cation transmembrane transporter activity"/>
    <property type="evidence" value="ECO:0007669"/>
    <property type="project" value="TreeGrafter"/>
</dbReference>
<feature type="domain" description="Sodium/calcium exchanger membrane region" evidence="13">
    <location>
        <begin position="495"/>
        <end position="647"/>
    </location>
</feature>
<keyword evidence="15" id="KW-1185">Reference proteome</keyword>
<dbReference type="GO" id="GO:0006814">
    <property type="term" value="P:sodium ion transport"/>
    <property type="evidence" value="ECO:0007669"/>
    <property type="project" value="UniProtKB-KW"/>
</dbReference>
<keyword evidence="3" id="KW-0050">Antiport</keyword>
<name>A0AAD3SN29_NEPGR</name>
<protein>
    <recommendedName>
        <fullName evidence="13">Sodium/calcium exchanger membrane region domain-containing protein</fullName>
    </recommendedName>
</protein>
<feature type="transmembrane region" description="Helical" evidence="12">
    <location>
        <begin position="491"/>
        <end position="510"/>
    </location>
</feature>
<evidence type="ECO:0000256" key="2">
    <source>
        <dbReference type="ARBA" id="ARBA00022448"/>
    </source>
</evidence>
<feature type="transmembrane region" description="Helical" evidence="12">
    <location>
        <begin position="559"/>
        <end position="588"/>
    </location>
</feature>
<feature type="transmembrane region" description="Helical" evidence="12">
    <location>
        <begin position="15"/>
        <end position="32"/>
    </location>
</feature>
<feature type="transmembrane region" description="Helical" evidence="12">
    <location>
        <begin position="147"/>
        <end position="166"/>
    </location>
</feature>
<dbReference type="Proteomes" id="UP001279734">
    <property type="component" value="Unassembled WGS sequence"/>
</dbReference>
<evidence type="ECO:0000256" key="3">
    <source>
        <dbReference type="ARBA" id="ARBA00022449"/>
    </source>
</evidence>
<feature type="transmembrane region" description="Helical" evidence="12">
    <location>
        <begin position="461"/>
        <end position="479"/>
    </location>
</feature>
<feature type="transmembrane region" description="Helical" evidence="12">
    <location>
        <begin position="632"/>
        <end position="654"/>
    </location>
</feature>
<feature type="transmembrane region" description="Helical" evidence="12">
    <location>
        <begin position="516"/>
        <end position="538"/>
    </location>
</feature>
<comment type="subcellular location">
    <subcellularLocation>
        <location evidence="1">Membrane</location>
        <topology evidence="1">Multi-pass membrane protein</topology>
    </subcellularLocation>
</comment>
<evidence type="ECO:0000313" key="14">
    <source>
        <dbReference type="EMBL" id="GMH13759.1"/>
    </source>
</evidence>
<evidence type="ECO:0000256" key="11">
    <source>
        <dbReference type="ARBA" id="ARBA00038187"/>
    </source>
</evidence>
<keyword evidence="9 12" id="KW-0472">Membrane</keyword>
<gene>
    <name evidence="14" type="ORF">Nepgr_015600</name>
</gene>
<evidence type="ECO:0000256" key="5">
    <source>
        <dbReference type="ARBA" id="ARBA00022692"/>
    </source>
</evidence>
<keyword evidence="2" id="KW-0813">Transport</keyword>
<comment type="similarity">
    <text evidence="11">Belongs to the Ca(2+):cation antiporter (CaCA) (TC 2.A.19) family. Cation/calcium exchanger (CCX) subfamily.</text>
</comment>
<dbReference type="InterPro" id="IPR044880">
    <property type="entry name" value="NCX_ion-bd_dom_sf"/>
</dbReference>
<comment type="caution">
    <text evidence="14">The sequence shown here is derived from an EMBL/GenBank/DDBJ whole genome shotgun (WGS) entry which is preliminary data.</text>
</comment>
<keyword evidence="7 12" id="KW-1133">Transmembrane helix</keyword>
<dbReference type="Pfam" id="PF01699">
    <property type="entry name" value="Na_Ca_ex"/>
    <property type="match status" value="2"/>
</dbReference>
<evidence type="ECO:0000256" key="9">
    <source>
        <dbReference type="ARBA" id="ARBA00023136"/>
    </source>
</evidence>
<accession>A0AAD3SN29</accession>
<keyword evidence="8" id="KW-0915">Sodium</keyword>
<feature type="transmembrane region" description="Helical" evidence="12">
    <location>
        <begin position="257"/>
        <end position="276"/>
    </location>
</feature>
<feature type="transmembrane region" description="Helical" evidence="12">
    <location>
        <begin position="282"/>
        <end position="301"/>
    </location>
</feature>
<reference evidence="14" key="1">
    <citation type="submission" date="2023-05" db="EMBL/GenBank/DDBJ databases">
        <title>Nepenthes gracilis genome sequencing.</title>
        <authorList>
            <person name="Fukushima K."/>
        </authorList>
    </citation>
    <scope>NUCLEOTIDE SEQUENCE</scope>
    <source>
        <strain evidence="14">SING2019-196</strain>
    </source>
</reference>
<evidence type="ECO:0000313" key="15">
    <source>
        <dbReference type="Proteomes" id="UP001279734"/>
    </source>
</evidence>
<dbReference type="AlphaFoldDB" id="A0AAD3SN29"/>
<evidence type="ECO:0000256" key="10">
    <source>
        <dbReference type="ARBA" id="ARBA00023201"/>
    </source>
</evidence>
<evidence type="ECO:0000256" key="1">
    <source>
        <dbReference type="ARBA" id="ARBA00004141"/>
    </source>
</evidence>
<dbReference type="EMBL" id="BSYO01000013">
    <property type="protein sequence ID" value="GMH13759.1"/>
    <property type="molecule type" value="Genomic_DNA"/>
</dbReference>
<evidence type="ECO:0000256" key="8">
    <source>
        <dbReference type="ARBA" id="ARBA00023053"/>
    </source>
</evidence>
<feature type="domain" description="Sodium/calcium exchanger membrane region" evidence="13">
    <location>
        <begin position="158"/>
        <end position="298"/>
    </location>
</feature>
<dbReference type="PANTHER" id="PTHR12266">
    <property type="entry name" value="NA+/CA2+ K+ INDEPENDENT EXCHANGER"/>
    <property type="match status" value="1"/>
</dbReference>
<evidence type="ECO:0000256" key="7">
    <source>
        <dbReference type="ARBA" id="ARBA00022989"/>
    </source>
</evidence>
<dbReference type="GO" id="GO:0016020">
    <property type="term" value="C:membrane"/>
    <property type="evidence" value="ECO:0007669"/>
    <property type="project" value="UniProtKB-SubCell"/>
</dbReference>
<feature type="transmembrane region" description="Helical" evidence="12">
    <location>
        <begin position="226"/>
        <end position="245"/>
    </location>
</feature>